<dbReference type="GO" id="GO:0009450">
    <property type="term" value="P:gamma-aminobutyric acid catabolic process"/>
    <property type="evidence" value="ECO:0007669"/>
    <property type="project" value="TreeGrafter"/>
</dbReference>
<reference evidence="3 4" key="1">
    <citation type="journal article" date="2015" name="Genome Biol. Evol.">
        <title>Comparative Genomics of a Bacterivorous Green Alga Reveals Evolutionary Causalities and Consequences of Phago-Mixotrophic Mode of Nutrition.</title>
        <authorList>
            <person name="Burns J.A."/>
            <person name="Paasch A."/>
            <person name="Narechania A."/>
            <person name="Kim E."/>
        </authorList>
    </citation>
    <scope>NUCLEOTIDE SEQUENCE [LARGE SCALE GENOMIC DNA]</scope>
    <source>
        <strain evidence="3 4">PLY_AMNH</strain>
    </source>
</reference>
<keyword evidence="1" id="KW-0560">Oxidoreductase</keyword>
<proteinExistence type="predicted"/>
<dbReference type="InterPro" id="IPR016162">
    <property type="entry name" value="Ald_DH_N"/>
</dbReference>
<comment type="caution">
    <text evidence="3">The sequence shown here is derived from an EMBL/GenBank/DDBJ whole genome shotgun (WGS) entry which is preliminary data.</text>
</comment>
<dbReference type="PANTHER" id="PTHR43353:SF5">
    <property type="entry name" value="SUCCINATE-SEMIALDEHYDE DEHYDROGENASE, MITOCHONDRIAL"/>
    <property type="match status" value="1"/>
</dbReference>
<dbReference type="EMBL" id="LGRX02034056">
    <property type="protein sequence ID" value="KAK3238992.1"/>
    <property type="molecule type" value="Genomic_DNA"/>
</dbReference>
<name>A0AAE0BNT7_9CHLO</name>
<dbReference type="Pfam" id="PF00171">
    <property type="entry name" value="Aldedh"/>
    <property type="match status" value="1"/>
</dbReference>
<keyword evidence="4" id="KW-1185">Reference proteome</keyword>
<protein>
    <recommendedName>
        <fullName evidence="2">Aldehyde dehydrogenase domain-containing protein</fullName>
    </recommendedName>
</protein>
<evidence type="ECO:0000313" key="4">
    <source>
        <dbReference type="Proteomes" id="UP001190700"/>
    </source>
</evidence>
<evidence type="ECO:0000313" key="3">
    <source>
        <dbReference type="EMBL" id="KAK3238992.1"/>
    </source>
</evidence>
<evidence type="ECO:0000259" key="2">
    <source>
        <dbReference type="Pfam" id="PF00171"/>
    </source>
</evidence>
<evidence type="ECO:0000256" key="1">
    <source>
        <dbReference type="ARBA" id="ARBA00023002"/>
    </source>
</evidence>
<dbReference type="GO" id="GO:0004777">
    <property type="term" value="F:succinate-semialdehyde dehydrogenase (NAD+) activity"/>
    <property type="evidence" value="ECO:0007669"/>
    <property type="project" value="TreeGrafter"/>
</dbReference>
<dbReference type="InterPro" id="IPR015590">
    <property type="entry name" value="Aldehyde_DH_dom"/>
</dbReference>
<organism evidence="3 4">
    <name type="scientific">Cymbomonas tetramitiformis</name>
    <dbReference type="NCBI Taxonomy" id="36881"/>
    <lineage>
        <taxon>Eukaryota</taxon>
        <taxon>Viridiplantae</taxon>
        <taxon>Chlorophyta</taxon>
        <taxon>Pyramimonadophyceae</taxon>
        <taxon>Pyramimonadales</taxon>
        <taxon>Pyramimonadaceae</taxon>
        <taxon>Cymbomonas</taxon>
    </lineage>
</organism>
<dbReference type="FunFam" id="3.40.605.10:FF:000063">
    <property type="entry name" value="Succinate-semialdehyde dehydrogenase, mitochondrial"/>
    <property type="match status" value="1"/>
</dbReference>
<gene>
    <name evidence="3" type="ORF">CYMTET_51051</name>
</gene>
<accession>A0AAE0BNT7</accession>
<dbReference type="InterPro" id="IPR050740">
    <property type="entry name" value="Aldehyde_DH_Superfamily"/>
</dbReference>
<dbReference type="PANTHER" id="PTHR43353">
    <property type="entry name" value="SUCCINATE-SEMIALDEHYDE DEHYDROGENASE, MITOCHONDRIAL"/>
    <property type="match status" value="1"/>
</dbReference>
<dbReference type="InterPro" id="IPR016161">
    <property type="entry name" value="Ald_DH/histidinol_DH"/>
</dbReference>
<dbReference type="SUPFAM" id="SSF53720">
    <property type="entry name" value="ALDH-like"/>
    <property type="match status" value="1"/>
</dbReference>
<dbReference type="Gene3D" id="3.40.605.10">
    <property type="entry name" value="Aldehyde Dehydrogenase, Chain A, domain 1"/>
    <property type="match status" value="1"/>
</dbReference>
<dbReference type="Proteomes" id="UP001190700">
    <property type="component" value="Unassembled WGS sequence"/>
</dbReference>
<sequence>MQHVRMVLPTERCAALAFAHLPSGLARKTFRGSISPKVDSTLRFTSRFTSQTLPAFHLSLSDNRCFSSYASGADGAGLVDGGLLREQCYVGGDWIDSSSGNTLSVTNPATGDLIARVPMLTSQETDSAISAAKAALKDWSRRTAKERSKYMWKWYDLIIENKDDLARLMVAEQGKPLAEAQGEIAYGADFINWFAEEGRRTYGDVVPPAAPGTRALVMKQPVGVCAAITPWNFPNAMITRKRLGVPVPLDAALGWGTLGGLQSSG</sequence>
<dbReference type="AlphaFoldDB" id="A0AAE0BNT7"/>
<feature type="domain" description="Aldehyde dehydrogenase" evidence="2">
    <location>
        <begin position="94"/>
        <end position="241"/>
    </location>
</feature>